<evidence type="ECO:0000313" key="2">
    <source>
        <dbReference type="Proteomes" id="UP001596549"/>
    </source>
</evidence>
<gene>
    <name evidence="1" type="ORF">ACFQPF_18170</name>
</gene>
<dbReference type="Pfam" id="PF10970">
    <property type="entry name" value="GerPE"/>
    <property type="match status" value="1"/>
</dbReference>
<keyword evidence="2" id="KW-1185">Reference proteome</keyword>
<accession>A0ABW2NWB4</accession>
<dbReference type="EMBL" id="JBHTCP010000052">
    <property type="protein sequence ID" value="MFC7373573.1"/>
    <property type="molecule type" value="Genomic_DNA"/>
</dbReference>
<dbReference type="Proteomes" id="UP001596549">
    <property type="component" value="Unassembled WGS sequence"/>
</dbReference>
<dbReference type="RefSeq" id="WP_379751635.1">
    <property type="nucleotide sequence ID" value="NZ_JBHTCP010000052.1"/>
</dbReference>
<sequence length="131" mass="14341">MKRTSVVHSVNVKVLDSAAVVEAGDSEFINNVSYAIALQRQNSRFGSLDLPFEKYNAFTSTIPIPENISPVRKTTYNEHPFITVGNVRSTGFANSAVFHIGSTGDVRMESRALQIRNFVKMPPGAKVRGGL</sequence>
<organism evidence="1 2">
    <name type="scientific">Fictibacillus iocasae</name>
    <dbReference type="NCBI Taxonomy" id="2715437"/>
    <lineage>
        <taxon>Bacteria</taxon>
        <taxon>Bacillati</taxon>
        <taxon>Bacillota</taxon>
        <taxon>Bacilli</taxon>
        <taxon>Bacillales</taxon>
        <taxon>Fictibacillaceae</taxon>
        <taxon>Fictibacillus</taxon>
    </lineage>
</organism>
<proteinExistence type="predicted"/>
<name>A0ABW2NWB4_9BACL</name>
<dbReference type="InterPro" id="IPR024496">
    <property type="entry name" value="Spore_germ_GerPE"/>
</dbReference>
<protein>
    <submittedName>
        <fullName evidence="1">Spore germination protein GerPE</fullName>
    </submittedName>
</protein>
<comment type="caution">
    <text evidence="1">The sequence shown here is derived from an EMBL/GenBank/DDBJ whole genome shotgun (WGS) entry which is preliminary data.</text>
</comment>
<evidence type="ECO:0000313" key="1">
    <source>
        <dbReference type="EMBL" id="MFC7373573.1"/>
    </source>
</evidence>
<reference evidence="2" key="1">
    <citation type="journal article" date="2019" name="Int. J. Syst. Evol. Microbiol.">
        <title>The Global Catalogue of Microorganisms (GCM) 10K type strain sequencing project: providing services to taxonomists for standard genome sequencing and annotation.</title>
        <authorList>
            <consortium name="The Broad Institute Genomics Platform"/>
            <consortium name="The Broad Institute Genome Sequencing Center for Infectious Disease"/>
            <person name="Wu L."/>
            <person name="Ma J."/>
        </authorList>
    </citation>
    <scope>NUCLEOTIDE SEQUENCE [LARGE SCALE GENOMIC DNA]</scope>
    <source>
        <strain evidence="2">NBRC 106396</strain>
    </source>
</reference>